<proteinExistence type="predicted"/>
<reference evidence="1 3" key="1">
    <citation type="submission" date="2014-06" db="EMBL/GenBank/DDBJ databases">
        <title>Draft genome sequence of iron oxidizing acidophile Leptospirillum ferriphilum DSM14647.</title>
        <authorList>
            <person name="Cardenas J.P."/>
            <person name="Lazcano M."/>
            <person name="Ossandon F.J."/>
            <person name="Corbett M."/>
            <person name="Holmes D.S."/>
            <person name="Watkin E."/>
        </authorList>
    </citation>
    <scope>NUCLEOTIDE SEQUENCE [LARGE SCALE GENOMIC DNA]</scope>
    <source>
        <strain evidence="1 3">DSM 14647</strain>
    </source>
</reference>
<evidence type="ECO:0000313" key="4">
    <source>
        <dbReference type="Proteomes" id="UP000188586"/>
    </source>
</evidence>
<dbReference type="PATRIC" id="fig|178606.4.peg.2440"/>
<dbReference type="AlphaFoldDB" id="A0A094YI17"/>
<dbReference type="EMBL" id="JPGK01000011">
    <property type="protein sequence ID" value="KGA92846.1"/>
    <property type="molecule type" value="Genomic_DNA"/>
</dbReference>
<dbReference type="Proteomes" id="UP000188586">
    <property type="component" value="Unassembled WGS sequence"/>
</dbReference>
<gene>
    <name evidence="2" type="ORF">BOX24_03615</name>
    <name evidence="1" type="ORF">LptCag_1680</name>
</gene>
<evidence type="ECO:0000313" key="1">
    <source>
        <dbReference type="EMBL" id="KGA92846.1"/>
    </source>
</evidence>
<organism evidence="1 3">
    <name type="scientific">Leptospirillum ferriphilum</name>
    <dbReference type="NCBI Taxonomy" id="178606"/>
    <lineage>
        <taxon>Bacteria</taxon>
        <taxon>Pseudomonadati</taxon>
        <taxon>Nitrospirota</taxon>
        <taxon>Nitrospiria</taxon>
        <taxon>Nitrospirales</taxon>
        <taxon>Nitrospiraceae</taxon>
        <taxon>Leptospirillum</taxon>
    </lineage>
</organism>
<evidence type="ECO:0000313" key="2">
    <source>
        <dbReference type="EMBL" id="OOH73578.1"/>
    </source>
</evidence>
<protein>
    <submittedName>
        <fullName evidence="1">Uncharacterized protein</fullName>
    </submittedName>
</protein>
<evidence type="ECO:0000313" key="3">
    <source>
        <dbReference type="Proteomes" id="UP000029452"/>
    </source>
</evidence>
<dbReference type="Proteomes" id="UP000029452">
    <property type="component" value="Unassembled WGS sequence"/>
</dbReference>
<accession>A0A094YI17</accession>
<sequence length="80" mass="9480">MSISVSSLPSIFRQLEKNVRERRHRRRKDWTILFFQRLFPCPGPAMAPDLPNVGIRRKSRTSGREHVLCDRVCQTVLFRE</sequence>
<comment type="caution">
    <text evidence="1">The sequence shown here is derived from an EMBL/GenBank/DDBJ whole genome shotgun (WGS) entry which is preliminary data.</text>
</comment>
<reference evidence="2 4" key="2">
    <citation type="submission" date="2016-11" db="EMBL/GenBank/DDBJ databases">
        <title>Comparative genomics of co-occurring bacteria in distinct bioleaching systems unravels niche-specific adaptation.</title>
        <authorList>
            <person name="Zhang X."/>
            <person name="Liu X."/>
            <person name="Yin H."/>
        </authorList>
    </citation>
    <scope>NUCLEOTIDE SEQUENCE [LARGE SCALE GENOMIC DNA]</scope>
    <source>
        <strain evidence="2 4">DX</strain>
    </source>
</reference>
<dbReference type="EMBL" id="MPOJ01000008">
    <property type="protein sequence ID" value="OOH73578.1"/>
    <property type="molecule type" value="Genomic_DNA"/>
</dbReference>
<name>A0A094YI17_9BACT</name>